<dbReference type="EMBL" id="CP088156">
    <property type="protein sequence ID" value="UFZ02715.1"/>
    <property type="molecule type" value="Genomic_DNA"/>
</dbReference>
<dbReference type="RefSeq" id="WP_231318501.1">
    <property type="nucleotide sequence ID" value="NZ_CP088156.1"/>
</dbReference>
<evidence type="ECO:0000313" key="2">
    <source>
        <dbReference type="EMBL" id="UFZ02715.1"/>
    </source>
</evidence>
<organism evidence="2 3">
    <name type="scientific">Bradyrhizobium ontarionense</name>
    <dbReference type="NCBI Taxonomy" id="2898149"/>
    <lineage>
        <taxon>Bacteria</taxon>
        <taxon>Pseudomonadati</taxon>
        <taxon>Pseudomonadota</taxon>
        <taxon>Alphaproteobacteria</taxon>
        <taxon>Hyphomicrobiales</taxon>
        <taxon>Nitrobacteraceae</taxon>
        <taxon>Bradyrhizobium</taxon>
    </lineage>
</organism>
<sequence>MNEVLLGYAEGGFLLLAIVVICWIALRVFDPRERKAMEAHARIPFSQEDDNGRA</sequence>
<evidence type="ECO:0000256" key="1">
    <source>
        <dbReference type="SAM" id="Phobius"/>
    </source>
</evidence>
<name>A0ABY3R731_9BRAD</name>
<proteinExistence type="predicted"/>
<evidence type="ECO:0008006" key="4">
    <source>
        <dbReference type="Google" id="ProtNLM"/>
    </source>
</evidence>
<feature type="transmembrane region" description="Helical" evidence="1">
    <location>
        <begin position="12"/>
        <end position="29"/>
    </location>
</feature>
<keyword evidence="3" id="KW-1185">Reference proteome</keyword>
<reference evidence="2" key="1">
    <citation type="journal article" date="2024" name="Antonie Van Leeuwenhoek">
        <title>Bradyrhizobium ontarionense sp. nov., a novel bacterial symbiont isolated from Aeschynomene indica (Indian jointvetch), harbours photosynthesis, nitrogen fixation and nitrous oxide (N2O) reductase genes.</title>
        <authorList>
            <person name="Bromfield E.S.P."/>
            <person name="Cloutier S."/>
        </authorList>
    </citation>
    <scope>NUCLEOTIDE SEQUENCE</scope>
    <source>
        <strain evidence="2">A19</strain>
    </source>
</reference>
<keyword evidence="1" id="KW-0812">Transmembrane</keyword>
<gene>
    <name evidence="2" type="ORF">LQG66_26055</name>
</gene>
<protein>
    <recommendedName>
        <fullName evidence="4">CcoQ/FixQ family Cbb3-type cytochrome c oxidase assembly chaperone</fullName>
    </recommendedName>
</protein>
<accession>A0ABY3R731</accession>
<dbReference type="Proteomes" id="UP001431010">
    <property type="component" value="Chromosome"/>
</dbReference>
<keyword evidence="1" id="KW-0472">Membrane</keyword>
<keyword evidence="1" id="KW-1133">Transmembrane helix</keyword>
<evidence type="ECO:0000313" key="3">
    <source>
        <dbReference type="Proteomes" id="UP001431010"/>
    </source>
</evidence>